<dbReference type="InterPro" id="IPR042098">
    <property type="entry name" value="TauD-like_sf"/>
</dbReference>
<reference evidence="7 8" key="1">
    <citation type="submission" date="2018-08" db="EMBL/GenBank/DDBJ databases">
        <title>Achromobacter xylosoxidans Genome sequencing and assembly.</title>
        <authorList>
            <person name="Wang R."/>
            <person name="Rensing C."/>
            <person name="Li Y."/>
        </authorList>
    </citation>
    <scope>NUCLEOTIDE SEQUENCE [LARGE SCALE GENOMIC DNA]</scope>
    <source>
        <strain evidence="7 8">GD003A</strain>
    </source>
</reference>
<dbReference type="AlphaFoldDB" id="A0A424WI74"/>
<proteinExistence type="inferred from homology"/>
<accession>A0A424WI74</accession>
<keyword evidence="4" id="KW-0560">Oxidoreductase</keyword>
<dbReference type="RefSeq" id="WP_118931868.1">
    <property type="nucleotide sequence ID" value="NZ_CP061008.1"/>
</dbReference>
<keyword evidence="2" id="KW-0479">Metal-binding</keyword>
<dbReference type="Gene3D" id="3.60.130.10">
    <property type="entry name" value="Clavaminate synthase-like"/>
    <property type="match status" value="1"/>
</dbReference>
<evidence type="ECO:0000259" key="6">
    <source>
        <dbReference type="Pfam" id="PF02668"/>
    </source>
</evidence>
<evidence type="ECO:0000256" key="2">
    <source>
        <dbReference type="ARBA" id="ARBA00022723"/>
    </source>
</evidence>
<dbReference type="GO" id="GO:0005737">
    <property type="term" value="C:cytoplasm"/>
    <property type="evidence" value="ECO:0007669"/>
    <property type="project" value="TreeGrafter"/>
</dbReference>
<comment type="similarity">
    <text evidence="1">Belongs to the TfdA dioxygenase family.</text>
</comment>
<name>A0A424WI74_ALCXX</name>
<dbReference type="InterPro" id="IPR051323">
    <property type="entry name" value="AtsK-like"/>
</dbReference>
<dbReference type="GO" id="GO:0000908">
    <property type="term" value="F:taurine dioxygenase activity"/>
    <property type="evidence" value="ECO:0007669"/>
    <property type="project" value="TreeGrafter"/>
</dbReference>
<dbReference type="InterPro" id="IPR003819">
    <property type="entry name" value="TauD/TfdA-like"/>
</dbReference>
<dbReference type="GO" id="GO:0006790">
    <property type="term" value="P:sulfur compound metabolic process"/>
    <property type="evidence" value="ECO:0007669"/>
    <property type="project" value="TreeGrafter"/>
</dbReference>
<dbReference type="Proteomes" id="UP000285324">
    <property type="component" value="Unassembled WGS sequence"/>
</dbReference>
<evidence type="ECO:0000256" key="3">
    <source>
        <dbReference type="ARBA" id="ARBA00022964"/>
    </source>
</evidence>
<sequence length="281" mass="31573">MMKAIPLSPLIGAAVQGVDLETLDDAAFADVNALFLRHQLLVFKNQRLSPEGQLRFSRRLGELDIHVLAQYNHPEYPEIFVLSNEVKNGVPAGIADGGSYWHSDFAFRECPAKATILNAQLIPPEGGNTLFVNMYRAYEELDGAVQSQLAGLRAVHRYRRKNTRADEGTQVKMDASQLAGTPDVEHPIVRTHPETGRKALYVHPGMTAEVSGWGEADSQELLDRLFAHCTQEQYQYALQWEPGDVVMWDNRCVMHKATTRELPASMRRTIYRTTVMGERPV</sequence>
<evidence type="ECO:0000256" key="1">
    <source>
        <dbReference type="ARBA" id="ARBA00005896"/>
    </source>
</evidence>
<dbReference type="SUPFAM" id="SSF51197">
    <property type="entry name" value="Clavaminate synthase-like"/>
    <property type="match status" value="1"/>
</dbReference>
<dbReference type="EMBL" id="QVXO01000005">
    <property type="protein sequence ID" value="RPJ92909.1"/>
    <property type="molecule type" value="Genomic_DNA"/>
</dbReference>
<keyword evidence="5" id="KW-0408">Iron</keyword>
<feature type="domain" description="TauD/TfdA-like" evidence="6">
    <location>
        <begin position="6"/>
        <end position="274"/>
    </location>
</feature>
<dbReference type="PANTHER" id="PTHR30468">
    <property type="entry name" value="ALPHA-KETOGLUTARATE-DEPENDENT SULFONATE DIOXYGENASE"/>
    <property type="match status" value="1"/>
</dbReference>
<evidence type="ECO:0000313" key="7">
    <source>
        <dbReference type="EMBL" id="RPJ92909.1"/>
    </source>
</evidence>
<dbReference type="OrthoDB" id="8893262at2"/>
<evidence type="ECO:0000313" key="8">
    <source>
        <dbReference type="Proteomes" id="UP000285324"/>
    </source>
</evidence>
<keyword evidence="3 7" id="KW-0223">Dioxygenase</keyword>
<protein>
    <submittedName>
        <fullName evidence="7">TauD/TfdA family dioxygenase</fullName>
    </submittedName>
</protein>
<dbReference type="Pfam" id="PF02668">
    <property type="entry name" value="TauD"/>
    <property type="match status" value="1"/>
</dbReference>
<dbReference type="PANTHER" id="PTHR30468:SF1">
    <property type="entry name" value="ALPHA-KETOGLUTARATE-DEPENDENT SULFONATE DIOXYGENASE"/>
    <property type="match status" value="1"/>
</dbReference>
<evidence type="ECO:0000256" key="5">
    <source>
        <dbReference type="ARBA" id="ARBA00023004"/>
    </source>
</evidence>
<dbReference type="GO" id="GO:0046872">
    <property type="term" value="F:metal ion binding"/>
    <property type="evidence" value="ECO:0007669"/>
    <property type="project" value="UniProtKB-KW"/>
</dbReference>
<comment type="caution">
    <text evidence="7">The sequence shown here is derived from an EMBL/GenBank/DDBJ whole genome shotgun (WGS) entry which is preliminary data.</text>
</comment>
<organism evidence="7 8">
    <name type="scientific">Alcaligenes xylosoxydans xylosoxydans</name>
    <name type="common">Achromobacter xylosoxidans</name>
    <dbReference type="NCBI Taxonomy" id="85698"/>
    <lineage>
        <taxon>Bacteria</taxon>
        <taxon>Pseudomonadati</taxon>
        <taxon>Pseudomonadota</taxon>
        <taxon>Betaproteobacteria</taxon>
        <taxon>Burkholderiales</taxon>
        <taxon>Alcaligenaceae</taxon>
        <taxon>Achromobacter</taxon>
    </lineage>
</organism>
<gene>
    <name evidence="7" type="ORF">DY367_05285</name>
</gene>
<evidence type="ECO:0000256" key="4">
    <source>
        <dbReference type="ARBA" id="ARBA00023002"/>
    </source>
</evidence>